<dbReference type="InterPro" id="IPR027417">
    <property type="entry name" value="P-loop_NTPase"/>
</dbReference>
<dbReference type="InterPro" id="IPR014433">
    <property type="entry name" value="CooC"/>
</dbReference>
<keyword evidence="2" id="KW-0067">ATP-binding</keyword>
<evidence type="ECO:0000256" key="2">
    <source>
        <dbReference type="ARBA" id="ARBA00022840"/>
    </source>
</evidence>
<organism evidence="5 6">
    <name type="scientific">Methanosphaerula palustris (strain ATCC BAA-1556 / DSM 19958 / E1-9c)</name>
    <dbReference type="NCBI Taxonomy" id="521011"/>
    <lineage>
        <taxon>Archaea</taxon>
        <taxon>Methanobacteriati</taxon>
        <taxon>Methanobacteriota</taxon>
        <taxon>Stenosarchaea group</taxon>
        <taxon>Methanomicrobia</taxon>
        <taxon>Methanomicrobiales</taxon>
        <taxon>Methanoregulaceae</taxon>
        <taxon>Methanosphaerula</taxon>
    </lineage>
</organism>
<dbReference type="eggNOG" id="arCOG00587">
    <property type="taxonomic scope" value="Archaea"/>
</dbReference>
<dbReference type="InterPro" id="IPR025669">
    <property type="entry name" value="AAA_dom"/>
</dbReference>
<dbReference type="SUPFAM" id="SSF52540">
    <property type="entry name" value="P-loop containing nucleoside triphosphate hydrolases"/>
    <property type="match status" value="1"/>
</dbReference>
<dbReference type="HOGENOM" id="CLU_082962_0_0_2"/>
<keyword evidence="6" id="KW-1185">Reference proteome</keyword>
<dbReference type="GO" id="GO:0016887">
    <property type="term" value="F:ATP hydrolysis activity"/>
    <property type="evidence" value="ECO:0007669"/>
    <property type="project" value="TreeGrafter"/>
</dbReference>
<protein>
    <submittedName>
        <fullName evidence="5">Cobyrinic acid ac-diamide synthase</fullName>
    </submittedName>
</protein>
<dbReference type="PIRSF" id="PIRSF005647">
    <property type="entry name" value="CooC"/>
    <property type="match status" value="1"/>
</dbReference>
<dbReference type="AlphaFoldDB" id="B8GG96"/>
<dbReference type="GO" id="GO:0009898">
    <property type="term" value="C:cytoplasmic side of plasma membrane"/>
    <property type="evidence" value="ECO:0007669"/>
    <property type="project" value="TreeGrafter"/>
</dbReference>
<evidence type="ECO:0000313" key="6">
    <source>
        <dbReference type="Proteomes" id="UP000002457"/>
    </source>
</evidence>
<dbReference type="RefSeq" id="WP_012617489.1">
    <property type="nucleotide sequence ID" value="NC_011832.1"/>
</dbReference>
<sequence length="274" mass="29309">MAEMTVPNRTITTEQKTETSTKARPFMIALSGKGGTGKTTVSSLLVDSLIRAGERPLLAVDADPNANLHEALGLTVTETLGSMREEAFSKAIPAGMSRHQYVRFRFRQVLVEGKGVDLLAMGRPEGSGCYCFSNDLLTESIESLQQDYRFMLMDTEAGMEHISRGTLGSPDVLLIVSDPGARGMRTATRIREIALSLGLPADRMYLVQNRVKAGVPCTDDGPVPLIACVPEDPAIEAADLAGVPLVTIPDGSPARVAVAALAERLREMAAGRRA</sequence>
<evidence type="ECO:0000313" key="5">
    <source>
        <dbReference type="EMBL" id="ACL16170.1"/>
    </source>
</evidence>
<evidence type="ECO:0000259" key="4">
    <source>
        <dbReference type="Pfam" id="PF13614"/>
    </source>
</evidence>
<feature type="region of interest" description="Disordered" evidence="3">
    <location>
        <begin position="1"/>
        <end position="20"/>
    </location>
</feature>
<evidence type="ECO:0000256" key="1">
    <source>
        <dbReference type="ARBA" id="ARBA00022741"/>
    </source>
</evidence>
<reference evidence="5 6" key="1">
    <citation type="journal article" date="2015" name="Genome Announc.">
        <title>Complete Genome Sequence of Methanosphaerula palustris E1-9CT, a Hydrogenotrophic Methanogen Isolated from a Minerotrophic Fen Peatland.</title>
        <authorList>
            <person name="Cadillo-Quiroz H."/>
            <person name="Browne P."/>
            <person name="Kyrpides N."/>
            <person name="Woyke T."/>
            <person name="Goodwin L."/>
            <person name="Detter C."/>
            <person name="Yavitt J.B."/>
            <person name="Zinder S.H."/>
        </authorList>
    </citation>
    <scope>NUCLEOTIDE SEQUENCE [LARGE SCALE GENOMIC DNA]</scope>
    <source>
        <strain evidence="6">ATCC BAA-1556 / DSM 19958 / E1-9c</strain>
    </source>
</reference>
<dbReference type="InterPro" id="IPR050625">
    <property type="entry name" value="ParA/MinD_ATPase"/>
</dbReference>
<dbReference type="EMBL" id="CP001338">
    <property type="protein sequence ID" value="ACL16170.1"/>
    <property type="molecule type" value="Genomic_DNA"/>
</dbReference>
<dbReference type="STRING" id="521011.Mpal_0808"/>
<dbReference type="PANTHER" id="PTHR43384:SF6">
    <property type="entry name" value="SEPTUM SITE-DETERMINING PROTEIN MIND HOMOLOG, CHLOROPLASTIC"/>
    <property type="match status" value="1"/>
</dbReference>
<dbReference type="Pfam" id="PF13614">
    <property type="entry name" value="AAA_31"/>
    <property type="match status" value="1"/>
</dbReference>
<name>B8GG96_METPE</name>
<dbReference type="KEGG" id="mpl:Mpal_0808"/>
<dbReference type="GeneID" id="7272297"/>
<accession>B8GG96</accession>
<dbReference type="PANTHER" id="PTHR43384">
    <property type="entry name" value="SEPTUM SITE-DETERMINING PROTEIN MIND HOMOLOG, CHLOROPLASTIC-RELATED"/>
    <property type="match status" value="1"/>
</dbReference>
<proteinExistence type="predicted"/>
<dbReference type="GO" id="GO:0051782">
    <property type="term" value="P:negative regulation of cell division"/>
    <property type="evidence" value="ECO:0007669"/>
    <property type="project" value="TreeGrafter"/>
</dbReference>
<dbReference type="GO" id="GO:0005524">
    <property type="term" value="F:ATP binding"/>
    <property type="evidence" value="ECO:0007669"/>
    <property type="project" value="UniProtKB-KW"/>
</dbReference>
<evidence type="ECO:0000256" key="3">
    <source>
        <dbReference type="SAM" id="MobiDB-lite"/>
    </source>
</evidence>
<feature type="domain" description="AAA" evidence="4">
    <location>
        <begin position="32"/>
        <end position="186"/>
    </location>
</feature>
<keyword evidence="1" id="KW-0547">Nucleotide-binding</keyword>
<dbReference type="Gene3D" id="3.40.50.300">
    <property type="entry name" value="P-loop containing nucleotide triphosphate hydrolases"/>
    <property type="match status" value="1"/>
</dbReference>
<gene>
    <name evidence="5" type="ordered locus">Mpal_0808</name>
</gene>
<dbReference type="GO" id="GO:0005829">
    <property type="term" value="C:cytosol"/>
    <property type="evidence" value="ECO:0007669"/>
    <property type="project" value="TreeGrafter"/>
</dbReference>
<dbReference type="Proteomes" id="UP000002457">
    <property type="component" value="Chromosome"/>
</dbReference>